<accession>A0A2N6CRL3</accession>
<comment type="subcellular location">
    <subcellularLocation>
        <location evidence="1">Membrane</location>
    </subcellularLocation>
</comment>
<dbReference type="GO" id="GO:0019867">
    <property type="term" value="C:outer membrane"/>
    <property type="evidence" value="ECO:0007669"/>
    <property type="project" value="InterPro"/>
</dbReference>
<dbReference type="Proteomes" id="UP000235015">
    <property type="component" value="Unassembled WGS sequence"/>
</dbReference>
<dbReference type="InterPro" id="IPR008816">
    <property type="entry name" value="Gly_zipper_2TM_dom"/>
</dbReference>
<evidence type="ECO:0000256" key="2">
    <source>
        <dbReference type="ARBA" id="ARBA00023136"/>
    </source>
</evidence>
<feature type="domain" description="Glycine zipper 2TM" evidence="3">
    <location>
        <begin position="69"/>
        <end position="110"/>
    </location>
</feature>
<comment type="caution">
    <text evidence="4">The sequence shown here is derived from an EMBL/GenBank/DDBJ whole genome shotgun (WGS) entry which is preliminary data.</text>
</comment>
<name>A0A2N6CRL3_9GAMM</name>
<evidence type="ECO:0000256" key="1">
    <source>
        <dbReference type="ARBA" id="ARBA00004370"/>
    </source>
</evidence>
<dbReference type="STRING" id="1111735.GCA_000428045_01230"/>
<evidence type="ECO:0000313" key="4">
    <source>
        <dbReference type="EMBL" id="PLX59698.1"/>
    </source>
</evidence>
<evidence type="ECO:0000313" key="5">
    <source>
        <dbReference type="Proteomes" id="UP000235015"/>
    </source>
</evidence>
<proteinExistence type="predicted"/>
<dbReference type="PANTHER" id="PTHR35603">
    <property type="match status" value="1"/>
</dbReference>
<organism evidence="4 5">
    <name type="scientific">Sedimenticola selenatireducens</name>
    <dbReference type="NCBI Taxonomy" id="191960"/>
    <lineage>
        <taxon>Bacteria</taxon>
        <taxon>Pseudomonadati</taxon>
        <taxon>Pseudomonadota</taxon>
        <taxon>Gammaproteobacteria</taxon>
        <taxon>Chromatiales</taxon>
        <taxon>Sedimenticolaceae</taxon>
        <taxon>Sedimenticola</taxon>
    </lineage>
</organism>
<gene>
    <name evidence="4" type="ORF">C0630_19315</name>
</gene>
<dbReference type="InterPro" id="IPR051407">
    <property type="entry name" value="Bact_OM_lipoprot/Surf_antigen"/>
</dbReference>
<keyword evidence="2" id="KW-0472">Membrane</keyword>
<evidence type="ECO:0000259" key="3">
    <source>
        <dbReference type="Pfam" id="PF05433"/>
    </source>
</evidence>
<dbReference type="Pfam" id="PF05433">
    <property type="entry name" value="Rick_17kDa_Anti"/>
    <property type="match status" value="1"/>
</dbReference>
<sequence length="198" mass="20916">MQTSRHLFSALPAFLPTNRKAGAKEPLPSQRFRPGVEATKKKYLPIIFAGVVALLSSGCASNGSDKQTIGAITGAVIGGVIGNQIGSGSGRTFATGAGVLLGALAGSRIGSYLEEQDRMKQAKATAEALDNAERNEVAWQNPDSGVKGTVEAEPVVVDRQANLQCRVVKQKVRLSDGQTMDEDLKFCRGPGDDWELST</sequence>
<dbReference type="AlphaFoldDB" id="A0A2N6CRL3"/>
<protein>
    <recommendedName>
        <fullName evidence="3">Glycine zipper 2TM domain-containing protein</fullName>
    </recommendedName>
</protein>
<dbReference type="EMBL" id="PKUN01000031">
    <property type="protein sequence ID" value="PLX59698.1"/>
    <property type="molecule type" value="Genomic_DNA"/>
</dbReference>
<dbReference type="PANTHER" id="PTHR35603:SF2">
    <property type="entry name" value="OUTER MEMBRANE LIPOPROTEIN"/>
    <property type="match status" value="1"/>
</dbReference>
<reference evidence="4 5" key="1">
    <citation type="submission" date="2017-11" db="EMBL/GenBank/DDBJ databases">
        <title>Genome-resolved metagenomics identifies genetic mobility, metabolic interactions, and unexpected diversity in perchlorate-reducing communities.</title>
        <authorList>
            <person name="Barnum T.P."/>
            <person name="Figueroa I.A."/>
            <person name="Carlstrom C.I."/>
            <person name="Lucas L.N."/>
            <person name="Engelbrektson A.L."/>
            <person name="Coates J.D."/>
        </authorList>
    </citation>
    <scope>NUCLEOTIDE SEQUENCE [LARGE SCALE GENOMIC DNA]</scope>
    <source>
        <strain evidence="4">BM301</strain>
    </source>
</reference>